<name>A0A3N2RXN8_9ENTR</name>
<dbReference type="RefSeq" id="WP_123651995.1">
    <property type="nucleotide sequence ID" value="NZ_RHFN01000019.1"/>
</dbReference>
<dbReference type="InterPro" id="IPR000073">
    <property type="entry name" value="AB_hydrolase_1"/>
</dbReference>
<keyword evidence="2" id="KW-0378">Hydrolase</keyword>
<evidence type="ECO:0000313" key="2">
    <source>
        <dbReference type="EMBL" id="ROU12209.1"/>
    </source>
</evidence>
<dbReference type="EMBL" id="RHFN01000019">
    <property type="protein sequence ID" value="ROU12209.1"/>
    <property type="molecule type" value="Genomic_DNA"/>
</dbReference>
<sequence>MNIKPRTIVLVPGYMLDENLWSRFETYLPPHFKVHYAFLNGGQTIRDIARHMSTYLPGKFTLIGFSLGGYIARQFAADFPERVESLVLIASSLREDTPRQVESKRQSIQSLSSRTFKGLSNHAIARSLHPRNASNLDMISNIQQMGCRLGFEAFVTQSSLLRQNIPAATLCCRTLVIASNDDVIRSMTEAKELVDTIPHASLRIITGSGHMVPLEQPQALANRVSAWLEDI</sequence>
<dbReference type="SUPFAM" id="SSF53474">
    <property type="entry name" value="alpha/beta-Hydrolases"/>
    <property type="match status" value="1"/>
</dbReference>
<dbReference type="OrthoDB" id="2086224at2"/>
<dbReference type="Gene3D" id="3.40.50.1820">
    <property type="entry name" value="alpha/beta hydrolase"/>
    <property type="match status" value="1"/>
</dbReference>
<evidence type="ECO:0000259" key="1">
    <source>
        <dbReference type="Pfam" id="PF00561"/>
    </source>
</evidence>
<reference evidence="2 3" key="1">
    <citation type="submission" date="2018-10" db="EMBL/GenBank/DDBJ databases">
        <title>Horizontal transference of carbapenem resistance between Klebsiella pneumoniae and Kluyvera ascorbata during abdominal infection: a case report.</title>
        <authorList>
            <person name="Raro O.H.F."/>
            <person name="Lima-Morales D."/>
            <person name="Barth A.L."/>
            <person name="Paim T.G.S."/>
            <person name="Mott M.P."/>
            <person name="Riche C.V.W."/>
            <person name="Teixeira U.F."/>
            <person name="Waechter F."/>
            <person name="Dias C.A.G."/>
        </authorList>
    </citation>
    <scope>NUCLEOTIDE SEQUENCE [LARGE SCALE GENOMIC DNA]</scope>
    <source>
        <strain evidence="2 3">OT2</strain>
    </source>
</reference>
<dbReference type="Proteomes" id="UP000268051">
    <property type="component" value="Unassembled WGS sequence"/>
</dbReference>
<organism evidence="2 3">
    <name type="scientific">Kluyvera ascorbata</name>
    <dbReference type="NCBI Taxonomy" id="51288"/>
    <lineage>
        <taxon>Bacteria</taxon>
        <taxon>Pseudomonadati</taxon>
        <taxon>Pseudomonadota</taxon>
        <taxon>Gammaproteobacteria</taxon>
        <taxon>Enterobacterales</taxon>
        <taxon>Enterobacteriaceae</taxon>
        <taxon>Kluyvera</taxon>
    </lineage>
</organism>
<dbReference type="InterPro" id="IPR050266">
    <property type="entry name" value="AB_hydrolase_sf"/>
</dbReference>
<protein>
    <submittedName>
        <fullName evidence="2">Alpha/beta hydrolase</fullName>
    </submittedName>
</protein>
<dbReference type="Pfam" id="PF00561">
    <property type="entry name" value="Abhydrolase_1"/>
    <property type="match status" value="1"/>
</dbReference>
<proteinExistence type="predicted"/>
<comment type="caution">
    <text evidence="2">The sequence shown here is derived from an EMBL/GenBank/DDBJ whole genome shotgun (WGS) entry which is preliminary data.</text>
</comment>
<dbReference type="PANTHER" id="PTHR43798">
    <property type="entry name" value="MONOACYLGLYCEROL LIPASE"/>
    <property type="match status" value="1"/>
</dbReference>
<gene>
    <name evidence="2" type="ORF">EB837_16720</name>
</gene>
<feature type="domain" description="AB hydrolase-1" evidence="1">
    <location>
        <begin position="45"/>
        <end position="216"/>
    </location>
</feature>
<accession>A0A3N2RXN8</accession>
<dbReference type="InterPro" id="IPR029058">
    <property type="entry name" value="AB_hydrolase_fold"/>
</dbReference>
<evidence type="ECO:0000313" key="3">
    <source>
        <dbReference type="Proteomes" id="UP000268051"/>
    </source>
</evidence>
<dbReference type="PRINTS" id="PR00111">
    <property type="entry name" value="ABHYDROLASE"/>
</dbReference>
<dbReference type="GO" id="GO:0016787">
    <property type="term" value="F:hydrolase activity"/>
    <property type="evidence" value="ECO:0007669"/>
    <property type="project" value="UniProtKB-KW"/>
</dbReference>
<dbReference type="AlphaFoldDB" id="A0A3N2RXN8"/>